<proteinExistence type="inferred from homology"/>
<dbReference type="KEGG" id="dpp:DICPUDRAFT_151469"/>
<dbReference type="Gene3D" id="2.130.10.10">
    <property type="entry name" value="YVTN repeat-like/Quinoprotein amine dehydrogenase"/>
    <property type="match status" value="2"/>
</dbReference>
<dbReference type="SMART" id="SM00320">
    <property type="entry name" value="WD40"/>
    <property type="match status" value="6"/>
</dbReference>
<dbReference type="OMA" id="STICGWD"/>
<dbReference type="InterPro" id="IPR051980">
    <property type="entry name" value="WD_repeat_MORG1"/>
</dbReference>
<dbReference type="PROSITE" id="PS50082">
    <property type="entry name" value="WD_REPEATS_2"/>
    <property type="match status" value="3"/>
</dbReference>
<evidence type="ECO:0000256" key="4">
    <source>
        <dbReference type="PROSITE-ProRule" id="PRU00221"/>
    </source>
</evidence>
<evidence type="ECO:0000313" key="7">
    <source>
        <dbReference type="Proteomes" id="UP000001064"/>
    </source>
</evidence>
<feature type="compositionally biased region" description="Low complexity" evidence="5">
    <location>
        <begin position="713"/>
        <end position="728"/>
    </location>
</feature>
<evidence type="ECO:0000313" key="6">
    <source>
        <dbReference type="EMBL" id="EGC36119.1"/>
    </source>
</evidence>
<evidence type="ECO:0000256" key="5">
    <source>
        <dbReference type="SAM" id="MobiDB-lite"/>
    </source>
</evidence>
<dbReference type="GeneID" id="10501234"/>
<feature type="compositionally biased region" description="Acidic residues" evidence="5">
    <location>
        <begin position="644"/>
        <end position="663"/>
    </location>
</feature>
<dbReference type="AlphaFoldDB" id="F0ZIX8"/>
<dbReference type="InParanoid" id="F0ZIX8"/>
<dbReference type="RefSeq" id="XP_003287376.1">
    <property type="nucleotide sequence ID" value="XM_003287328.1"/>
</dbReference>
<reference evidence="7" key="1">
    <citation type="journal article" date="2011" name="Genome Biol.">
        <title>Comparative genomics of the social amoebae Dictyostelium discoideum and Dictyostelium purpureum.</title>
        <authorList>
            <consortium name="US DOE Joint Genome Institute (JGI-PGF)"/>
            <person name="Sucgang R."/>
            <person name="Kuo A."/>
            <person name="Tian X."/>
            <person name="Salerno W."/>
            <person name="Parikh A."/>
            <person name="Feasley C.L."/>
            <person name="Dalin E."/>
            <person name="Tu H."/>
            <person name="Huang E."/>
            <person name="Barry K."/>
            <person name="Lindquist E."/>
            <person name="Shapiro H."/>
            <person name="Bruce D."/>
            <person name="Schmutz J."/>
            <person name="Salamov A."/>
            <person name="Fey P."/>
            <person name="Gaudet P."/>
            <person name="Anjard C."/>
            <person name="Babu M.M."/>
            <person name="Basu S."/>
            <person name="Bushmanova Y."/>
            <person name="van der Wel H."/>
            <person name="Katoh-Kurasawa M."/>
            <person name="Dinh C."/>
            <person name="Coutinho P.M."/>
            <person name="Saito T."/>
            <person name="Elias M."/>
            <person name="Schaap P."/>
            <person name="Kay R.R."/>
            <person name="Henrissat B."/>
            <person name="Eichinger L."/>
            <person name="Rivero F."/>
            <person name="Putnam N.H."/>
            <person name="West C.M."/>
            <person name="Loomis W.F."/>
            <person name="Chisholm R.L."/>
            <person name="Shaulsky G."/>
            <person name="Strassmann J.E."/>
            <person name="Queller D.C."/>
            <person name="Kuspa A."/>
            <person name="Grigoriev I.V."/>
        </authorList>
    </citation>
    <scope>NUCLEOTIDE SEQUENCE [LARGE SCALE GENOMIC DNA]</scope>
    <source>
        <strain evidence="7">QSDP1</strain>
    </source>
</reference>
<evidence type="ECO:0000256" key="3">
    <source>
        <dbReference type="ARBA" id="ARBA00038145"/>
    </source>
</evidence>
<sequence>MYDKDFFRQFKDYYLKKELYGSNPPLNRYQHTLANDAYSVPQAEQINNSTLINSVNNNNYIPNNQIYHKSNNVSIQQNLNDNLVSQMGLDSIIPYNISKCPFWISWSPDNSYLALSTNDSVDIFEPNSGELLYSIKDHRQVVSMVLWLNEGHGEVENVNNIYNKSKTVILRNQFNEDYKVPGEIKSKTSQSKYRNSLISPYSSFLSCSLDHSINIYRNFELVTSLTEHDDWLKSMAVTSDSTFLLSGCASSTICGWDLTRGSVRFKIEKAHPASDSTGNLNTVNSLKFSNFNSNVFASGSRYGTMRLWDIREGFKTPLFSIQAHNKLNLLHFTKDDRHILTSGRDNAIRLWDIRALVSSPSTKVVGLSGSYENPSESNSTGGSNDHTKIGIVREYRKHKCVGYNIGCSFINNDRQIVSGSEDQQVYIYDTDSGEVVKKIASHRSPVHLVPVCNGGSEMRIATSSIDACDIHIYSPQIIESDEKLTYANKYLGIRAPKEEDVIPQIKVAPYLQRVTMESLMQRFGDRLFQFYHKNRISPSETTNHEEFTDLNKLIEEEFKTQLFAEARKIARKLNLTDREFVDLIARNASIDDPSFFDKTIDDDKIERDGTIDEKQFGPLVQHLTHLNADGGSLYSFSDDDFSGSDISEDNVDDSEENVDDSDDSQSVGFNLIEENGNINISDFSNSDSGDEEYFSAEEESKEFGKTFKFNFNFSDKNNNNNNNNNNNSSDDDSS</sequence>
<keyword evidence="2" id="KW-0677">Repeat</keyword>
<dbReference type="eggNOG" id="KOG0266">
    <property type="taxonomic scope" value="Eukaryota"/>
</dbReference>
<dbReference type="InterPro" id="IPR036322">
    <property type="entry name" value="WD40_repeat_dom_sf"/>
</dbReference>
<organism evidence="6 7">
    <name type="scientific">Dictyostelium purpureum</name>
    <name type="common">Slime mold</name>
    <dbReference type="NCBI Taxonomy" id="5786"/>
    <lineage>
        <taxon>Eukaryota</taxon>
        <taxon>Amoebozoa</taxon>
        <taxon>Evosea</taxon>
        <taxon>Eumycetozoa</taxon>
        <taxon>Dictyostelia</taxon>
        <taxon>Dictyosteliales</taxon>
        <taxon>Dictyosteliaceae</taxon>
        <taxon>Dictyostelium</taxon>
    </lineage>
</organism>
<comment type="similarity">
    <text evidence="3">Belongs to the WD repeat MORG1 family.</text>
</comment>
<feature type="region of interest" description="Disordered" evidence="5">
    <location>
        <begin position="713"/>
        <end position="734"/>
    </location>
</feature>
<feature type="compositionally biased region" description="Polar residues" evidence="5">
    <location>
        <begin position="370"/>
        <end position="384"/>
    </location>
</feature>
<dbReference type="GO" id="GO:0000398">
    <property type="term" value="P:mRNA splicing, via spliceosome"/>
    <property type="evidence" value="ECO:0000318"/>
    <property type="project" value="GO_Central"/>
</dbReference>
<dbReference type="PROSITE" id="PS00678">
    <property type="entry name" value="WD_REPEATS_1"/>
    <property type="match status" value="1"/>
</dbReference>
<evidence type="ECO:0000256" key="2">
    <source>
        <dbReference type="ARBA" id="ARBA00022737"/>
    </source>
</evidence>
<dbReference type="PANTHER" id="PTHR22842:SF1">
    <property type="match status" value="1"/>
</dbReference>
<dbReference type="STRING" id="5786.F0ZIX8"/>
<feature type="repeat" description="WD" evidence="4">
    <location>
        <begin position="276"/>
        <end position="313"/>
    </location>
</feature>
<dbReference type="OrthoDB" id="1068471at2759"/>
<dbReference type="InterPro" id="IPR001680">
    <property type="entry name" value="WD40_rpt"/>
</dbReference>
<keyword evidence="7" id="KW-1185">Reference proteome</keyword>
<dbReference type="GO" id="GO:0071013">
    <property type="term" value="C:catalytic step 2 spliceosome"/>
    <property type="evidence" value="ECO:0000318"/>
    <property type="project" value="GO_Central"/>
</dbReference>
<accession>F0ZIX8</accession>
<dbReference type="FunCoup" id="F0ZIX8">
    <property type="interactions" value="6"/>
</dbReference>
<dbReference type="VEuPathDB" id="AmoebaDB:DICPUDRAFT_151469"/>
<feature type="compositionally biased region" description="Acidic residues" evidence="5">
    <location>
        <begin position="688"/>
        <end position="699"/>
    </location>
</feature>
<dbReference type="SUPFAM" id="SSF50978">
    <property type="entry name" value="WD40 repeat-like"/>
    <property type="match status" value="1"/>
</dbReference>
<feature type="repeat" description="WD" evidence="4">
    <location>
        <begin position="225"/>
        <end position="266"/>
    </location>
</feature>
<dbReference type="EMBL" id="GL871037">
    <property type="protein sequence ID" value="EGC36119.1"/>
    <property type="molecule type" value="Genomic_DNA"/>
</dbReference>
<keyword evidence="1 4" id="KW-0853">WD repeat</keyword>
<dbReference type="Proteomes" id="UP000001064">
    <property type="component" value="Unassembled WGS sequence"/>
</dbReference>
<feature type="region of interest" description="Disordered" evidence="5">
    <location>
        <begin position="367"/>
        <end position="386"/>
    </location>
</feature>
<feature type="region of interest" description="Disordered" evidence="5">
    <location>
        <begin position="644"/>
        <end position="699"/>
    </location>
</feature>
<feature type="compositionally biased region" description="Low complexity" evidence="5">
    <location>
        <begin position="675"/>
        <end position="687"/>
    </location>
</feature>
<name>F0ZIX8_DICPU</name>
<gene>
    <name evidence="6" type="ORF">DICPUDRAFT_151469</name>
</gene>
<dbReference type="InterPro" id="IPR019775">
    <property type="entry name" value="WD40_repeat_CS"/>
</dbReference>
<evidence type="ECO:0000256" key="1">
    <source>
        <dbReference type="ARBA" id="ARBA00022574"/>
    </source>
</evidence>
<dbReference type="InterPro" id="IPR015943">
    <property type="entry name" value="WD40/YVTN_repeat-like_dom_sf"/>
</dbReference>
<feature type="repeat" description="WD" evidence="4">
    <location>
        <begin position="330"/>
        <end position="354"/>
    </location>
</feature>
<dbReference type="Pfam" id="PF00400">
    <property type="entry name" value="WD40"/>
    <property type="match status" value="4"/>
</dbReference>
<dbReference type="PANTHER" id="PTHR22842">
    <property type="entry name" value="WD40 REPEAT PROTEIN"/>
    <property type="match status" value="1"/>
</dbReference>
<protein>
    <submittedName>
        <fullName evidence="6">Uncharacterized protein</fullName>
    </submittedName>
</protein>